<accession>A0A346A2P2</accession>
<dbReference type="SMART" id="SM00267">
    <property type="entry name" value="GGDEF"/>
    <property type="match status" value="1"/>
</dbReference>
<dbReference type="KEGG" id="ptaw:DW352_24685"/>
<dbReference type="CDD" id="cd01949">
    <property type="entry name" value="GGDEF"/>
    <property type="match status" value="1"/>
</dbReference>
<dbReference type="Proteomes" id="UP000254889">
    <property type="component" value="Chromosome"/>
</dbReference>
<feature type="domain" description="GGDEF" evidence="3">
    <location>
        <begin position="379"/>
        <end position="514"/>
    </location>
</feature>
<feature type="transmembrane region" description="Helical" evidence="1">
    <location>
        <begin position="58"/>
        <end position="79"/>
    </location>
</feature>
<dbReference type="SUPFAM" id="SSF55785">
    <property type="entry name" value="PYP-like sensor domain (PAS domain)"/>
    <property type="match status" value="1"/>
</dbReference>
<dbReference type="SMART" id="SM00052">
    <property type="entry name" value="EAL"/>
    <property type="match status" value="1"/>
</dbReference>
<evidence type="ECO:0000256" key="1">
    <source>
        <dbReference type="SAM" id="Phobius"/>
    </source>
</evidence>
<protein>
    <submittedName>
        <fullName evidence="4">EAL domain-containing protein</fullName>
    </submittedName>
</protein>
<evidence type="ECO:0000313" key="4">
    <source>
        <dbReference type="EMBL" id="AXK83439.1"/>
    </source>
</evidence>
<reference evidence="4 5" key="1">
    <citation type="submission" date="2018-07" db="EMBL/GenBank/DDBJ databases">
        <authorList>
            <person name="Quirk P.G."/>
            <person name="Krulwich T.A."/>
        </authorList>
    </citation>
    <scope>NUCLEOTIDE SEQUENCE [LARGE SCALE GENOMIC DNA]</scope>
    <source>
        <strain evidence="4 5">CC-BB4</strain>
    </source>
</reference>
<dbReference type="AlphaFoldDB" id="A0A346A2P2"/>
<dbReference type="SUPFAM" id="SSF55073">
    <property type="entry name" value="Nucleotide cyclase"/>
    <property type="match status" value="1"/>
</dbReference>
<dbReference type="CDD" id="cd01948">
    <property type="entry name" value="EAL"/>
    <property type="match status" value="1"/>
</dbReference>
<dbReference type="Gene3D" id="3.30.70.270">
    <property type="match status" value="1"/>
</dbReference>
<dbReference type="NCBIfam" id="TIGR00254">
    <property type="entry name" value="GGDEF"/>
    <property type="match status" value="1"/>
</dbReference>
<evidence type="ECO:0000259" key="2">
    <source>
        <dbReference type="PROSITE" id="PS50883"/>
    </source>
</evidence>
<feature type="domain" description="EAL" evidence="2">
    <location>
        <begin position="521"/>
        <end position="771"/>
    </location>
</feature>
<keyword evidence="5" id="KW-1185">Reference proteome</keyword>
<dbReference type="PANTHER" id="PTHR44757">
    <property type="entry name" value="DIGUANYLATE CYCLASE DGCP"/>
    <property type="match status" value="1"/>
</dbReference>
<dbReference type="InterPro" id="IPR029787">
    <property type="entry name" value="Nucleotide_cyclase"/>
</dbReference>
<dbReference type="InterPro" id="IPR043128">
    <property type="entry name" value="Rev_trsase/Diguanyl_cyclase"/>
</dbReference>
<dbReference type="InterPro" id="IPR052155">
    <property type="entry name" value="Biofilm_reg_signaling"/>
</dbReference>
<dbReference type="InterPro" id="IPR001633">
    <property type="entry name" value="EAL_dom"/>
</dbReference>
<dbReference type="InterPro" id="IPR035919">
    <property type="entry name" value="EAL_sf"/>
</dbReference>
<keyword evidence="1" id="KW-1133">Transmembrane helix</keyword>
<feature type="transmembrane region" description="Helical" evidence="1">
    <location>
        <begin position="151"/>
        <end position="172"/>
    </location>
</feature>
<dbReference type="SUPFAM" id="SSF141868">
    <property type="entry name" value="EAL domain-like"/>
    <property type="match status" value="1"/>
</dbReference>
<gene>
    <name evidence="4" type="ORF">DW352_24685</name>
</gene>
<name>A0A346A2P2_9HYPH</name>
<evidence type="ECO:0000259" key="3">
    <source>
        <dbReference type="PROSITE" id="PS50887"/>
    </source>
</evidence>
<dbReference type="OrthoDB" id="9814202at2"/>
<keyword evidence="1" id="KW-0472">Membrane</keyword>
<feature type="transmembrane region" description="Helical" evidence="1">
    <location>
        <begin position="29"/>
        <end position="52"/>
    </location>
</feature>
<dbReference type="Gene3D" id="3.30.450.20">
    <property type="entry name" value="PAS domain"/>
    <property type="match status" value="1"/>
</dbReference>
<keyword evidence="1" id="KW-0812">Transmembrane</keyword>
<dbReference type="InterPro" id="IPR000160">
    <property type="entry name" value="GGDEF_dom"/>
</dbReference>
<dbReference type="PANTHER" id="PTHR44757:SF2">
    <property type="entry name" value="BIOFILM ARCHITECTURE MAINTENANCE PROTEIN MBAA"/>
    <property type="match status" value="1"/>
</dbReference>
<feature type="transmembrane region" description="Helical" evidence="1">
    <location>
        <begin position="99"/>
        <end position="119"/>
    </location>
</feature>
<dbReference type="Gene3D" id="3.20.20.450">
    <property type="entry name" value="EAL domain"/>
    <property type="match status" value="1"/>
</dbReference>
<dbReference type="Pfam" id="PF12860">
    <property type="entry name" value="PAS_7"/>
    <property type="match status" value="1"/>
</dbReference>
<dbReference type="Pfam" id="PF00563">
    <property type="entry name" value="EAL"/>
    <property type="match status" value="1"/>
</dbReference>
<organism evidence="4 5">
    <name type="scientific">Pseudolabrys taiwanensis</name>
    <dbReference type="NCBI Taxonomy" id="331696"/>
    <lineage>
        <taxon>Bacteria</taxon>
        <taxon>Pseudomonadati</taxon>
        <taxon>Pseudomonadota</taxon>
        <taxon>Alphaproteobacteria</taxon>
        <taxon>Hyphomicrobiales</taxon>
        <taxon>Xanthobacteraceae</taxon>
        <taxon>Pseudolabrys</taxon>
    </lineage>
</organism>
<sequence length="778" mass="85617">MMLVTKLLQTRRTDAELPGEVRAALVESLFAPISSLTIGAVNCSIIGMAVALSVNNRAIMACSAAIFAVGMLRVASAFFYRRYKKAAEQPTIIKRWEHIYEAGAWGFSGLLGFLCWLTLMQTTNAALQMAVITTATGYAAAIAGRNAGRPFIAVGQFTLVMLPMVIALLLYPAWIHKVLGFVGLLFIYGMIDITLSIRDIVIQALTITRKEAALAARFEEQARRFDIALNNMSHGLCMLDEQDRLQVWNERFLELLNLQSAPIRVGMRISQLVRHSMRAGNHKAKRAKDVVSDLLATLKNDGFDQLQMIGAGDRTLAVSRRSMARGGYVIILEDVTERERAQERITHLAKFDVLTGLANRTQFHERINALLASVHDRDNHLAIHLIDLDRFKTINDTLGHPLGDKLLKAVAGRLSTVIGPGDMITRFGGDEFIVLQTKTERPQDAKWLARRLVQKLSDPFEIDGHRIDIGASVGIAMAPIDGANADELLKKADMALYAAKTGGGGDHRFFALEMEEAAQARRALELDLREALTKEQFTLHFQPLVDLRTGRVTTCEALVRWHHPIRGNVPPSVFIPVAEETGLIIALGEWVLNRACVEAARWPKNVKVAVNLSPVQFRERGLALQVVAALAKSSLPAQRLELEVTERLLLEDNEGTLAAMEQLKNLGVSISLDDFGTGYSSLNYLRKYPFHKIKIDQSFTRHLGTESDTHAIVAAVASLGAGLDKIVVAEGIETEEQMKLVASLGCNEGQGYLFGRPMSGEDMRAHLEAANTGKALVA</sequence>
<dbReference type="Pfam" id="PF00990">
    <property type="entry name" value="GGDEF"/>
    <property type="match status" value="1"/>
</dbReference>
<dbReference type="PROSITE" id="PS50883">
    <property type="entry name" value="EAL"/>
    <property type="match status" value="1"/>
</dbReference>
<evidence type="ECO:0000313" key="5">
    <source>
        <dbReference type="Proteomes" id="UP000254889"/>
    </source>
</evidence>
<dbReference type="InterPro" id="IPR035965">
    <property type="entry name" value="PAS-like_dom_sf"/>
</dbReference>
<dbReference type="EMBL" id="CP031417">
    <property type="protein sequence ID" value="AXK83439.1"/>
    <property type="molecule type" value="Genomic_DNA"/>
</dbReference>
<feature type="transmembrane region" description="Helical" evidence="1">
    <location>
        <begin position="125"/>
        <end position="144"/>
    </location>
</feature>
<proteinExistence type="predicted"/>
<dbReference type="PROSITE" id="PS50887">
    <property type="entry name" value="GGDEF"/>
    <property type="match status" value="1"/>
</dbReference>